<dbReference type="GO" id="GO:0004519">
    <property type="term" value="F:endonuclease activity"/>
    <property type="evidence" value="ECO:0007669"/>
    <property type="project" value="UniProtKB-KW"/>
</dbReference>
<keyword evidence="3" id="KW-0255">Endonuclease</keyword>
<keyword evidence="4" id="KW-1185">Reference proteome</keyword>
<gene>
    <name evidence="3" type="ORF">KQ910_05075</name>
</gene>
<dbReference type="Proteomes" id="UP000727907">
    <property type="component" value="Unassembled WGS sequence"/>
</dbReference>
<comment type="caution">
    <text evidence="3">The sequence shown here is derived from an EMBL/GenBank/DDBJ whole genome shotgun (WGS) entry which is preliminary data.</text>
</comment>
<feature type="transmembrane region" description="Helical" evidence="1">
    <location>
        <begin position="55"/>
        <end position="72"/>
    </location>
</feature>
<evidence type="ECO:0000313" key="3">
    <source>
        <dbReference type="EMBL" id="MBU8873122.1"/>
    </source>
</evidence>
<dbReference type="EMBL" id="JAHOPB010000001">
    <property type="protein sequence ID" value="MBU8873122.1"/>
    <property type="molecule type" value="Genomic_DNA"/>
</dbReference>
<organism evidence="3 4">
    <name type="scientific">Reyranella humidisoli</name>
    <dbReference type="NCBI Taxonomy" id="2849149"/>
    <lineage>
        <taxon>Bacteria</taxon>
        <taxon>Pseudomonadati</taxon>
        <taxon>Pseudomonadota</taxon>
        <taxon>Alphaproteobacteria</taxon>
        <taxon>Hyphomicrobiales</taxon>
        <taxon>Reyranellaceae</taxon>
        <taxon>Reyranella</taxon>
    </lineage>
</organism>
<feature type="transmembrane region" description="Helical" evidence="1">
    <location>
        <begin position="30"/>
        <end position="48"/>
    </location>
</feature>
<evidence type="ECO:0000256" key="1">
    <source>
        <dbReference type="SAM" id="Phobius"/>
    </source>
</evidence>
<sequence length="315" mass="34600">MTMSVVGLALVAALSRLATRHWAFELLTHFNVYFLLIGFLLVLAALVLRQWWTAGLSALVAAASFAVVWPHMHLPPTDLQPQPGPVVRLLWANLHHANTDLAALRRLIEAEKPDIAVFTELDPAHDAVLRDVRELLPFQSPPPRGNVFGVMLLARKPPESLTFDRTMGEHAPLMVARLCPADSGCFTLLGLHAWRPGRSWTEARDRQLAHAAAVARRHLDKGERVVLVGDLNLTPFSPVFERLITQSGLWDSNVLPAERPRTSPSISTWRLANTGIGLPIDHALVSAGIGIVSRRVGPDIGSDHHPLILDLKIAP</sequence>
<keyword evidence="1" id="KW-0472">Membrane</keyword>
<reference evidence="3 4" key="1">
    <citation type="submission" date="2021-06" db="EMBL/GenBank/DDBJ databases">
        <authorList>
            <person name="Lee D.H."/>
        </authorList>
    </citation>
    <scope>NUCLEOTIDE SEQUENCE [LARGE SCALE GENOMIC DNA]</scope>
    <source>
        <strain evidence="3 4">MMS21-HV4-11</strain>
    </source>
</reference>
<keyword evidence="3" id="KW-0540">Nuclease</keyword>
<name>A0ABS6IH98_9HYPH</name>
<proteinExistence type="predicted"/>
<dbReference type="InterPro" id="IPR005135">
    <property type="entry name" value="Endo/exonuclease/phosphatase"/>
</dbReference>
<evidence type="ECO:0000259" key="2">
    <source>
        <dbReference type="Pfam" id="PF03372"/>
    </source>
</evidence>
<feature type="domain" description="Endonuclease/exonuclease/phosphatase" evidence="2">
    <location>
        <begin position="91"/>
        <end position="304"/>
    </location>
</feature>
<accession>A0ABS6IH98</accession>
<keyword evidence="3" id="KW-0378">Hydrolase</keyword>
<protein>
    <submittedName>
        <fullName evidence="3">Endonuclease/exonuclease/phosphatase family protein</fullName>
    </submittedName>
</protein>
<dbReference type="Pfam" id="PF03372">
    <property type="entry name" value="Exo_endo_phos"/>
    <property type="match status" value="1"/>
</dbReference>
<keyword evidence="1" id="KW-0812">Transmembrane</keyword>
<keyword evidence="1" id="KW-1133">Transmembrane helix</keyword>
<evidence type="ECO:0000313" key="4">
    <source>
        <dbReference type="Proteomes" id="UP000727907"/>
    </source>
</evidence>